<dbReference type="AlphaFoldDB" id="X1VEU7"/>
<dbReference type="EMBL" id="BARW01030376">
    <property type="protein sequence ID" value="GAJ05255.1"/>
    <property type="molecule type" value="Genomic_DNA"/>
</dbReference>
<dbReference type="Gene3D" id="1.20.1250.20">
    <property type="entry name" value="MFS general substrate transporter like domains"/>
    <property type="match status" value="1"/>
</dbReference>
<keyword evidence="1" id="KW-1133">Transmembrane helix</keyword>
<dbReference type="InterPro" id="IPR036259">
    <property type="entry name" value="MFS_trans_sf"/>
</dbReference>
<proteinExistence type="predicted"/>
<protein>
    <recommendedName>
        <fullName evidence="3">Major facilitator superfamily (MFS) profile domain-containing protein</fullName>
    </recommendedName>
</protein>
<comment type="caution">
    <text evidence="2">The sequence shown here is derived from an EMBL/GenBank/DDBJ whole genome shotgun (WGS) entry which is preliminary data.</text>
</comment>
<accession>X1VEU7</accession>
<gene>
    <name evidence="2" type="ORF">S12H4_48581</name>
</gene>
<evidence type="ECO:0000313" key="2">
    <source>
        <dbReference type="EMBL" id="GAJ05255.1"/>
    </source>
</evidence>
<evidence type="ECO:0008006" key="3">
    <source>
        <dbReference type="Google" id="ProtNLM"/>
    </source>
</evidence>
<feature type="transmembrane region" description="Helical" evidence="1">
    <location>
        <begin position="61"/>
        <end position="83"/>
    </location>
</feature>
<sequence>WWQPFIGFNYGTNLSLFPSLTKDNWGLKNFGINYGIVFTAWGVGGFVMGRSSQMLIAHTGTYTSSFLTAAALLIVGVFLAFTLKGRKA</sequence>
<keyword evidence="1" id="KW-0472">Membrane</keyword>
<reference evidence="2" key="1">
    <citation type="journal article" date="2014" name="Front. Microbiol.">
        <title>High frequency of phylogenetically diverse reductive dehalogenase-homologous genes in deep subseafloor sedimentary metagenomes.</title>
        <authorList>
            <person name="Kawai M."/>
            <person name="Futagami T."/>
            <person name="Toyoda A."/>
            <person name="Takaki Y."/>
            <person name="Nishi S."/>
            <person name="Hori S."/>
            <person name="Arai W."/>
            <person name="Tsubouchi T."/>
            <person name="Morono Y."/>
            <person name="Uchiyama I."/>
            <person name="Ito T."/>
            <person name="Fujiyama A."/>
            <person name="Inagaki F."/>
            <person name="Takami H."/>
        </authorList>
    </citation>
    <scope>NUCLEOTIDE SEQUENCE</scope>
    <source>
        <strain evidence="2">Expedition CK06-06</strain>
    </source>
</reference>
<feature type="transmembrane region" description="Helical" evidence="1">
    <location>
        <begin position="30"/>
        <end position="49"/>
    </location>
</feature>
<organism evidence="2">
    <name type="scientific">marine sediment metagenome</name>
    <dbReference type="NCBI Taxonomy" id="412755"/>
    <lineage>
        <taxon>unclassified sequences</taxon>
        <taxon>metagenomes</taxon>
        <taxon>ecological metagenomes</taxon>
    </lineage>
</organism>
<evidence type="ECO:0000256" key="1">
    <source>
        <dbReference type="SAM" id="Phobius"/>
    </source>
</evidence>
<name>X1VEU7_9ZZZZ</name>
<feature type="non-terminal residue" evidence="2">
    <location>
        <position position="1"/>
    </location>
</feature>
<dbReference type="SUPFAM" id="SSF103473">
    <property type="entry name" value="MFS general substrate transporter"/>
    <property type="match status" value="1"/>
</dbReference>
<keyword evidence="1" id="KW-0812">Transmembrane</keyword>